<keyword evidence="4" id="KW-1185">Reference proteome</keyword>
<dbReference type="InterPro" id="IPR006016">
    <property type="entry name" value="UspA"/>
</dbReference>
<dbReference type="PANTHER" id="PTHR46268:SF6">
    <property type="entry name" value="UNIVERSAL STRESS PROTEIN UP12"/>
    <property type="match status" value="1"/>
</dbReference>
<organism evidence="3 4">
    <name type="scientific">Jannaschia faecimaris</name>
    <dbReference type="NCBI Taxonomy" id="1244108"/>
    <lineage>
        <taxon>Bacteria</taxon>
        <taxon>Pseudomonadati</taxon>
        <taxon>Pseudomonadota</taxon>
        <taxon>Alphaproteobacteria</taxon>
        <taxon>Rhodobacterales</taxon>
        <taxon>Roseobacteraceae</taxon>
        <taxon>Jannaschia</taxon>
    </lineage>
</organism>
<dbReference type="PANTHER" id="PTHR46268">
    <property type="entry name" value="STRESS RESPONSE PROTEIN NHAX"/>
    <property type="match status" value="1"/>
</dbReference>
<name>A0A1H3RLV7_9RHOB</name>
<evidence type="ECO:0000313" key="4">
    <source>
        <dbReference type="Proteomes" id="UP000198914"/>
    </source>
</evidence>
<dbReference type="CDD" id="cd00293">
    <property type="entry name" value="USP-like"/>
    <property type="match status" value="1"/>
</dbReference>
<evidence type="ECO:0000256" key="1">
    <source>
        <dbReference type="ARBA" id="ARBA00008791"/>
    </source>
</evidence>
<dbReference type="Proteomes" id="UP000198914">
    <property type="component" value="Unassembled WGS sequence"/>
</dbReference>
<dbReference type="Gene3D" id="3.40.50.620">
    <property type="entry name" value="HUPs"/>
    <property type="match status" value="1"/>
</dbReference>
<dbReference type="InterPro" id="IPR006015">
    <property type="entry name" value="Universal_stress_UspA"/>
</dbReference>
<proteinExistence type="inferred from homology"/>
<evidence type="ECO:0000313" key="3">
    <source>
        <dbReference type="EMBL" id="SDZ26656.1"/>
    </source>
</evidence>
<dbReference type="PRINTS" id="PR01438">
    <property type="entry name" value="UNVRSLSTRESS"/>
</dbReference>
<dbReference type="Pfam" id="PF00582">
    <property type="entry name" value="Usp"/>
    <property type="match status" value="1"/>
</dbReference>
<reference evidence="4" key="1">
    <citation type="submission" date="2016-10" db="EMBL/GenBank/DDBJ databases">
        <authorList>
            <person name="Varghese N."/>
            <person name="Submissions S."/>
        </authorList>
    </citation>
    <scope>NUCLEOTIDE SEQUENCE [LARGE SCALE GENOMIC DNA]</scope>
    <source>
        <strain evidence="4">DSM 100420</strain>
    </source>
</reference>
<dbReference type="SUPFAM" id="SSF52402">
    <property type="entry name" value="Adenine nucleotide alpha hydrolases-like"/>
    <property type="match status" value="1"/>
</dbReference>
<feature type="domain" description="UspA" evidence="2">
    <location>
        <begin position="1"/>
        <end position="144"/>
    </location>
</feature>
<sequence>MFKTILLAYDGSEHADHALAAAAALTKAFDSDLHIISIPEPNMPPVVLAPYGAIIDVPPSDEQVAAAGAKVTEQAREKLAAAGVTLSDSHVRRGDPVSNILQVVDATDADLIVMGRRGLGALKSLALGSVSQSVTQQVKIPCMTII</sequence>
<dbReference type="InterPro" id="IPR014729">
    <property type="entry name" value="Rossmann-like_a/b/a_fold"/>
</dbReference>
<comment type="similarity">
    <text evidence="1">Belongs to the universal stress protein A family.</text>
</comment>
<gene>
    <name evidence="3" type="ORF">SAMN05444004_10912</name>
</gene>
<protein>
    <submittedName>
        <fullName evidence="3">Nucleotide-binding universal stress protein, UspA family</fullName>
    </submittedName>
</protein>
<dbReference type="AlphaFoldDB" id="A0A1H3RLV7"/>
<dbReference type="RefSeq" id="WP_092645850.1">
    <property type="nucleotide sequence ID" value="NZ_FNPX01000009.1"/>
</dbReference>
<dbReference type="EMBL" id="FNPX01000009">
    <property type="protein sequence ID" value="SDZ26656.1"/>
    <property type="molecule type" value="Genomic_DNA"/>
</dbReference>
<evidence type="ECO:0000259" key="2">
    <source>
        <dbReference type="Pfam" id="PF00582"/>
    </source>
</evidence>
<dbReference type="OrthoDB" id="5186731at2"/>
<accession>A0A1H3RLV7</accession>